<comment type="similarity">
    <text evidence="3">Belongs to the peptidase M67A family. CSN6 subfamily.</text>
</comment>
<dbReference type="EMBL" id="JI164817">
    <property type="protein sequence ID" value="ADY40585.1"/>
    <property type="molecule type" value="mRNA"/>
</dbReference>
<dbReference type="Pfam" id="PF01432">
    <property type="entry name" value="Peptidase_M3"/>
    <property type="match status" value="1"/>
</dbReference>
<accession>F1KRT1</accession>
<dbReference type="PANTHER" id="PTHR11804">
    <property type="entry name" value="PROTEASE M3 THIMET OLIGOPEPTIDASE-RELATED"/>
    <property type="match status" value="1"/>
</dbReference>
<evidence type="ECO:0000256" key="9">
    <source>
        <dbReference type="ARBA" id="ARBA00023049"/>
    </source>
</evidence>
<dbReference type="PANTHER" id="PTHR11804:SF79">
    <property type="entry name" value="MITOCHONDRIAL INTERMEDIATE PEPTIDASE"/>
    <property type="match status" value="1"/>
</dbReference>
<comment type="subcellular location">
    <subcellularLocation>
        <location evidence="1">Mitochondrion</location>
    </subcellularLocation>
</comment>
<evidence type="ECO:0000256" key="12">
    <source>
        <dbReference type="SAM" id="MobiDB-lite"/>
    </source>
</evidence>
<dbReference type="SMART" id="SM00232">
    <property type="entry name" value="JAB_MPN"/>
    <property type="match status" value="1"/>
</dbReference>
<keyword evidence="10" id="KW-0496">Mitochondrion</keyword>
<organism evidence="14">
    <name type="scientific">Ascaris suum</name>
    <name type="common">Pig roundworm</name>
    <name type="synonym">Ascaris lumbricoides</name>
    <dbReference type="NCBI Taxonomy" id="6253"/>
    <lineage>
        <taxon>Eukaryota</taxon>
        <taxon>Metazoa</taxon>
        <taxon>Ecdysozoa</taxon>
        <taxon>Nematoda</taxon>
        <taxon>Chromadorea</taxon>
        <taxon>Rhabditida</taxon>
        <taxon>Spirurina</taxon>
        <taxon>Ascaridomorpha</taxon>
        <taxon>Ascaridoidea</taxon>
        <taxon>Ascarididae</taxon>
        <taxon>Ascaris</taxon>
    </lineage>
</organism>
<evidence type="ECO:0000256" key="1">
    <source>
        <dbReference type="ARBA" id="ARBA00004173"/>
    </source>
</evidence>
<dbReference type="GO" id="GO:0008180">
    <property type="term" value="C:COP9 signalosome"/>
    <property type="evidence" value="ECO:0007669"/>
    <property type="project" value="InterPro"/>
</dbReference>
<evidence type="ECO:0000313" key="14">
    <source>
        <dbReference type="EMBL" id="ADY40585.1"/>
    </source>
</evidence>
<dbReference type="GO" id="GO:0000338">
    <property type="term" value="P:protein deneddylation"/>
    <property type="evidence" value="ECO:0007669"/>
    <property type="project" value="InterPro"/>
</dbReference>
<keyword evidence="7 11" id="KW-0862">Zinc</keyword>
<dbReference type="InterPro" id="IPR024077">
    <property type="entry name" value="Neurolysin/TOP_dom2"/>
</dbReference>
<dbReference type="InterPro" id="IPR033851">
    <property type="entry name" value="M3A_MIP"/>
</dbReference>
<feature type="domain" description="MPN" evidence="13">
    <location>
        <begin position="25"/>
        <end position="163"/>
    </location>
</feature>
<dbReference type="Gene3D" id="3.40.140.10">
    <property type="entry name" value="Cytidine Deaminase, domain 2"/>
    <property type="match status" value="1"/>
</dbReference>
<keyword evidence="5 11" id="KW-0479">Metal-binding</keyword>
<protein>
    <submittedName>
        <fullName evidence="14">Intermediate peptidase</fullName>
    </submittedName>
</protein>
<evidence type="ECO:0000256" key="11">
    <source>
        <dbReference type="RuleBase" id="RU003435"/>
    </source>
</evidence>
<evidence type="ECO:0000256" key="8">
    <source>
        <dbReference type="ARBA" id="ARBA00022946"/>
    </source>
</evidence>
<dbReference type="AlphaFoldDB" id="F1KRT1"/>
<dbReference type="InterPro" id="IPR001567">
    <property type="entry name" value="Pept_M3A_M3B_dom"/>
</dbReference>
<dbReference type="GO" id="GO:0006518">
    <property type="term" value="P:peptide metabolic process"/>
    <property type="evidence" value="ECO:0007669"/>
    <property type="project" value="TreeGrafter"/>
</dbReference>
<dbReference type="InterPro" id="IPR045090">
    <property type="entry name" value="Pept_M3A_M3B"/>
</dbReference>
<evidence type="ECO:0000256" key="3">
    <source>
        <dbReference type="ARBA" id="ARBA00010893"/>
    </source>
</evidence>
<dbReference type="InterPro" id="IPR037518">
    <property type="entry name" value="MPN"/>
</dbReference>
<dbReference type="Gene3D" id="3.40.390.10">
    <property type="entry name" value="Collagenase (Catalytic Domain)"/>
    <property type="match status" value="1"/>
</dbReference>
<keyword evidence="8" id="KW-0809">Transit peptide</keyword>
<comment type="cofactor">
    <cofactor evidence="11">
        <name>Zn(2+)</name>
        <dbReference type="ChEBI" id="CHEBI:29105"/>
    </cofactor>
    <text evidence="11">Binds 1 zinc ion.</text>
</comment>
<reference evidence="14" key="1">
    <citation type="journal article" date="2011" name="Genome Res.">
        <title>Deep small RNA sequencing from the nematode Ascaris reveals conservation, functional diversification, and novel developmental profiles.</title>
        <authorList>
            <person name="Wang J."/>
            <person name="Czech B."/>
            <person name="Crunk A."/>
            <person name="Wallace A."/>
            <person name="Mitreva M."/>
            <person name="Hannon G.J."/>
            <person name="Davis R.E."/>
        </authorList>
    </citation>
    <scope>NUCLEOTIDE SEQUENCE</scope>
</reference>
<keyword evidence="9 11" id="KW-0482">Metalloprotease</keyword>
<dbReference type="InterPro" id="IPR000555">
    <property type="entry name" value="JAMM/MPN+_dom"/>
</dbReference>
<dbReference type="PROSITE" id="PS50249">
    <property type="entry name" value="MPN"/>
    <property type="match status" value="1"/>
</dbReference>
<proteinExistence type="evidence at transcript level"/>
<evidence type="ECO:0000256" key="10">
    <source>
        <dbReference type="ARBA" id="ARBA00023128"/>
    </source>
</evidence>
<name>F1KRT1_ASCSU</name>
<dbReference type="SUPFAM" id="SSF55486">
    <property type="entry name" value="Metalloproteases ('zincins'), catalytic domain"/>
    <property type="match status" value="1"/>
</dbReference>
<evidence type="ECO:0000256" key="4">
    <source>
        <dbReference type="ARBA" id="ARBA00022670"/>
    </source>
</evidence>
<dbReference type="Gene3D" id="1.10.1370.10">
    <property type="entry name" value="Neurolysin, domain 3"/>
    <property type="match status" value="1"/>
</dbReference>
<dbReference type="Pfam" id="PF01398">
    <property type="entry name" value="JAB"/>
    <property type="match status" value="1"/>
</dbReference>
<dbReference type="InterPro" id="IPR033859">
    <property type="entry name" value="MPN_CSN6"/>
</dbReference>
<dbReference type="GO" id="GO:0004222">
    <property type="term" value="F:metalloendopeptidase activity"/>
    <property type="evidence" value="ECO:0007669"/>
    <property type="project" value="InterPro"/>
</dbReference>
<comment type="similarity">
    <text evidence="2 11">Belongs to the peptidase M3 family.</text>
</comment>
<feature type="region of interest" description="Disordered" evidence="12">
    <location>
        <begin position="1"/>
        <end position="21"/>
    </location>
</feature>
<keyword evidence="6 11" id="KW-0378">Hydrolase</keyword>
<dbReference type="CDD" id="cd06457">
    <property type="entry name" value="M3A_MIP"/>
    <property type="match status" value="1"/>
</dbReference>
<evidence type="ECO:0000256" key="7">
    <source>
        <dbReference type="ARBA" id="ARBA00022833"/>
    </source>
</evidence>
<sequence length="1010" mass="114035">MKPSSSAEDMKGRGRGAPQTSSVAVSLHPLVIMNISEHWTRMWAQSADGKPIQVFGAVLGRQVGRHVELINSFEVKCSIGDDGHALVDEEFFRSREAQYREVFPELDFLGWYTTGGDVPTEGDLIVHKQFCRLHDSPIMIKLDPAAANTDKLPLTVFESLVDASDESSMQWHQIPWCLASEEAERIGIEHVAQMSTYASSSKSQLSKQISAQLGAVAMLHSRLKLIHDYLSAVQSGELQKNEAIAREISQVCQRLPVIDSKRFIDEYSELCSEVKLTAYVGAVTKICGSLNDLITKMNVISTDRFAFGAACGLRRPPQWAEGAMLSSRYCLLRSCCKRTLQQQGRLLHRSKPADKCLQKKGLFGVDLLREPSGFEELNKVVRQRSFELVEKIIRHGKERKTVELFDDLSNEICCAADLAECTRSLHSRKEFVEAAETSMRDFTELVESLNTNTDLYMALKNSLISEKDSLTDVDRRTLHLFLADFEQSGIHLPDAKREEFVTLSSEIFDAGTQFTIGAERPVKVSFVERKQYGVDRFLTNPYRYLSNPLAISMCRKTRRWAHNTYFKHNDEQEATLVRLISCRHRLAHLTGFESYAHRAQQFSLLTNYDNAHNFLTSIIKSCRPAAERELAVLLDVLSQCETKAELVGEWDLQYLCSIYRQKAYGDTHVLSKYLSFERVLKGFEMLADRLYGIKFIITEPEDGEVWPGDIIKIDVRDSEGVTMGVIYLDIESRSSKNIGDCHFTVRCSKQLSDGSHQTPIVVLSLSLSRDSQSLDRVFLSAHQAENFFHEMGHAMHSMLGRTKYQHVAGTRCPTDMAEIPSNLMEYFFNDLGVLRMIAKDESGQPMSVDEAASLITSRFAFSSLDILQQAVYALFDLELHGHNADGIVKGRYTTTDLFSSIWATVFPHVERSSKSAWHHRFTHLVPYGAKYYSYLVARAAASLIWNSRFRDEPFSKENGRVWAKVQSYGGALPSADLLQIALGYWPTSENLADAIRNEANYTCQLSAVNI</sequence>
<evidence type="ECO:0000256" key="2">
    <source>
        <dbReference type="ARBA" id="ARBA00006040"/>
    </source>
</evidence>
<dbReference type="GO" id="GO:0046872">
    <property type="term" value="F:metal ion binding"/>
    <property type="evidence" value="ECO:0007669"/>
    <property type="project" value="UniProtKB-UniRule"/>
</dbReference>
<dbReference type="InterPro" id="IPR024079">
    <property type="entry name" value="MetalloPept_cat_dom_sf"/>
</dbReference>
<dbReference type="CDD" id="cd08063">
    <property type="entry name" value="MPN_CSN6"/>
    <property type="match status" value="1"/>
</dbReference>
<dbReference type="Pfam" id="PF13012">
    <property type="entry name" value="MitMem_reg"/>
    <property type="match status" value="1"/>
</dbReference>
<evidence type="ECO:0000256" key="6">
    <source>
        <dbReference type="ARBA" id="ARBA00022801"/>
    </source>
</evidence>
<evidence type="ECO:0000256" key="5">
    <source>
        <dbReference type="ARBA" id="ARBA00022723"/>
    </source>
</evidence>
<dbReference type="GO" id="GO:0005739">
    <property type="term" value="C:mitochondrion"/>
    <property type="evidence" value="ECO:0007669"/>
    <property type="project" value="UniProtKB-SubCell"/>
</dbReference>
<keyword evidence="4 11" id="KW-0645">Protease</keyword>
<dbReference type="GO" id="GO:0006627">
    <property type="term" value="P:protein processing involved in protein targeting to mitochondrion"/>
    <property type="evidence" value="ECO:0007669"/>
    <property type="project" value="TreeGrafter"/>
</dbReference>
<dbReference type="InterPro" id="IPR024969">
    <property type="entry name" value="EIF3F/CSN6-like_C"/>
</dbReference>
<evidence type="ECO:0000259" key="13">
    <source>
        <dbReference type="PROSITE" id="PS50249"/>
    </source>
</evidence>